<dbReference type="Pfam" id="PF01927">
    <property type="entry name" value="Mut7-C"/>
    <property type="match status" value="1"/>
</dbReference>
<feature type="domain" description="Mut7-C RNAse" evidence="1">
    <location>
        <begin position="88"/>
        <end position="229"/>
    </location>
</feature>
<dbReference type="InterPro" id="IPR002782">
    <property type="entry name" value="Mut7-C_RNAse_dom"/>
</dbReference>
<dbReference type="Pfam" id="PF14451">
    <property type="entry name" value="Ub-Mut7C"/>
    <property type="match status" value="1"/>
</dbReference>
<evidence type="ECO:0008006" key="5">
    <source>
        <dbReference type="Google" id="ProtNLM"/>
    </source>
</evidence>
<dbReference type="Proteomes" id="UP000652013">
    <property type="component" value="Unassembled WGS sequence"/>
</dbReference>
<dbReference type="PANTHER" id="PTHR39081">
    <property type="entry name" value="MUT7-C DOMAIN-CONTAINING PROTEIN"/>
    <property type="match status" value="1"/>
</dbReference>
<evidence type="ECO:0000313" key="3">
    <source>
        <dbReference type="EMBL" id="GIJ03256.1"/>
    </source>
</evidence>
<reference evidence="3" key="1">
    <citation type="submission" date="2021-01" db="EMBL/GenBank/DDBJ databases">
        <title>Whole genome shotgun sequence of Spirilliplanes yamanashiensis NBRC 15828.</title>
        <authorList>
            <person name="Komaki H."/>
            <person name="Tamura T."/>
        </authorList>
    </citation>
    <scope>NUCLEOTIDE SEQUENCE</scope>
    <source>
        <strain evidence="3">NBRC 15828</strain>
    </source>
</reference>
<sequence length="234" mass="24942">MPGMTTATIRIDASLHPLLPSRHRRAELTVPADGVATVGHAVESLGLPRTEIGPVTVGGAPADPGRRLAPGDVVGVAPVPRPQPMAFPRFVLDVHFGTLARRMRLLGIDTAYRNDADDPELVEQAIAEGRILLTQDRGLLRRRALPQGALIPAGDPDAQLADVLDRFAPPLAPWTRCPACNGLLRPVAKEAVADRLEPGTRDAFDAFSQCADCARVYWRGAHADRLDAVVTAAG</sequence>
<protein>
    <recommendedName>
        <fullName evidence="5">Mut7-C ubiquitin/RNAse domain-containing protein</fullName>
    </recommendedName>
</protein>
<organism evidence="3 4">
    <name type="scientific">Spirilliplanes yamanashiensis</name>
    <dbReference type="NCBI Taxonomy" id="42233"/>
    <lineage>
        <taxon>Bacteria</taxon>
        <taxon>Bacillati</taxon>
        <taxon>Actinomycetota</taxon>
        <taxon>Actinomycetes</taxon>
        <taxon>Micromonosporales</taxon>
        <taxon>Micromonosporaceae</taxon>
        <taxon>Spirilliplanes</taxon>
    </lineage>
</organism>
<gene>
    <name evidence="3" type="ORF">Sya03_26080</name>
</gene>
<dbReference type="AlphaFoldDB" id="A0A8J3Y7D8"/>
<dbReference type="InterPro" id="IPR027798">
    <property type="entry name" value="Ub_Mut7C"/>
</dbReference>
<name>A0A8J3Y7D8_9ACTN</name>
<dbReference type="EMBL" id="BOOY01000018">
    <property type="protein sequence ID" value="GIJ03256.1"/>
    <property type="molecule type" value="Genomic_DNA"/>
</dbReference>
<comment type="caution">
    <text evidence="3">The sequence shown here is derived from an EMBL/GenBank/DDBJ whole genome shotgun (WGS) entry which is preliminary data.</text>
</comment>
<dbReference type="PANTHER" id="PTHR39081:SF1">
    <property type="entry name" value="MUT7-C RNASE DOMAIN-CONTAINING PROTEIN"/>
    <property type="match status" value="1"/>
</dbReference>
<evidence type="ECO:0000313" key="4">
    <source>
        <dbReference type="Proteomes" id="UP000652013"/>
    </source>
</evidence>
<evidence type="ECO:0000259" key="2">
    <source>
        <dbReference type="Pfam" id="PF14451"/>
    </source>
</evidence>
<keyword evidence="4" id="KW-1185">Reference proteome</keyword>
<proteinExistence type="predicted"/>
<evidence type="ECO:0000259" key="1">
    <source>
        <dbReference type="Pfam" id="PF01927"/>
    </source>
</evidence>
<accession>A0A8J3Y7D8</accession>
<feature type="domain" description="Ubiquitin Mut7-C" evidence="2">
    <location>
        <begin position="4"/>
        <end position="82"/>
    </location>
</feature>